<evidence type="ECO:0000313" key="5">
    <source>
        <dbReference type="EMBL" id="PPQ91817.1"/>
    </source>
</evidence>
<dbReference type="FunFam" id="3.60.20.10:FF:000014">
    <property type="entry name" value="Proteasome subunit beta type-7"/>
    <property type="match status" value="1"/>
</dbReference>
<dbReference type="FunCoup" id="A0A409XM66">
    <property type="interactions" value="787"/>
</dbReference>
<dbReference type="PIRSF" id="PIRSF001213">
    <property type="entry name" value="Psome_endopept_beta"/>
    <property type="match status" value="1"/>
</dbReference>
<dbReference type="InterPro" id="IPR029055">
    <property type="entry name" value="Ntn_hydrolases_N"/>
</dbReference>
<dbReference type="PANTHER" id="PTHR32194:SF6">
    <property type="entry name" value="PROTEASOME SUBUNIT BETA"/>
    <property type="match status" value="1"/>
</dbReference>
<dbReference type="GO" id="GO:0005634">
    <property type="term" value="C:nucleus"/>
    <property type="evidence" value="ECO:0007669"/>
    <property type="project" value="UniProtKB-SubCell"/>
</dbReference>
<proteinExistence type="predicted"/>
<name>A0A409XM66_PSICY</name>
<feature type="non-terminal residue" evidence="5">
    <location>
        <position position="1"/>
    </location>
</feature>
<dbReference type="InterPro" id="IPR016050">
    <property type="entry name" value="Proteasome_bsu_CS"/>
</dbReference>
<dbReference type="Gene3D" id="3.60.20.10">
    <property type="entry name" value="Glutamine Phosphoribosylpyrophosphate, subunit 1, domain 1"/>
    <property type="match status" value="1"/>
</dbReference>
<keyword evidence="6" id="KW-1185">Reference proteome</keyword>
<dbReference type="AlphaFoldDB" id="A0A409XM66"/>
<dbReference type="GO" id="GO:0005737">
    <property type="term" value="C:cytoplasm"/>
    <property type="evidence" value="ECO:0007669"/>
    <property type="project" value="TreeGrafter"/>
</dbReference>
<accession>A0A409XM66</accession>
<keyword evidence="3" id="KW-0647">Proteasome</keyword>
<dbReference type="EMBL" id="NHYD01001241">
    <property type="protein sequence ID" value="PPQ91817.1"/>
    <property type="molecule type" value="Genomic_DNA"/>
</dbReference>
<evidence type="ECO:0000256" key="1">
    <source>
        <dbReference type="ARBA" id="ARBA00004123"/>
    </source>
</evidence>
<keyword evidence="4" id="KW-0539">Nucleus</keyword>
<comment type="subcellular location">
    <subcellularLocation>
        <location evidence="1">Nucleus</location>
    </subcellularLocation>
</comment>
<dbReference type="STRING" id="93625.A0A409XM66"/>
<dbReference type="InterPro" id="IPR023333">
    <property type="entry name" value="Proteasome_suB-type"/>
</dbReference>
<dbReference type="PROSITE" id="PS51476">
    <property type="entry name" value="PROTEASOME_BETA_2"/>
    <property type="match status" value="1"/>
</dbReference>
<dbReference type="GO" id="GO:0051603">
    <property type="term" value="P:proteolysis involved in protein catabolic process"/>
    <property type="evidence" value="ECO:0007669"/>
    <property type="project" value="InterPro"/>
</dbReference>
<dbReference type="Pfam" id="PF00227">
    <property type="entry name" value="Proteasome"/>
    <property type="match status" value="1"/>
</dbReference>
<dbReference type="InterPro" id="IPR001353">
    <property type="entry name" value="Proteasome_sua/b"/>
</dbReference>
<comment type="caution">
    <text evidence="5">The sequence shown here is derived from an EMBL/GenBank/DDBJ whole genome shotgun (WGS) entry which is preliminary data.</text>
</comment>
<reference evidence="5 6" key="1">
    <citation type="journal article" date="2018" name="Evol. Lett.">
        <title>Horizontal gene cluster transfer increased hallucinogenic mushroom diversity.</title>
        <authorList>
            <person name="Reynolds H.T."/>
            <person name="Vijayakumar V."/>
            <person name="Gluck-Thaler E."/>
            <person name="Korotkin H.B."/>
            <person name="Matheny P.B."/>
            <person name="Slot J.C."/>
        </authorList>
    </citation>
    <scope>NUCLEOTIDE SEQUENCE [LARGE SCALE GENOMIC DNA]</scope>
    <source>
        <strain evidence="5 6">2631</strain>
    </source>
</reference>
<dbReference type="CDD" id="cd03760">
    <property type="entry name" value="proteasome_beta_type_4"/>
    <property type="match status" value="1"/>
</dbReference>
<dbReference type="OrthoDB" id="10248542at2759"/>
<dbReference type="Proteomes" id="UP000283269">
    <property type="component" value="Unassembled WGS sequence"/>
</dbReference>
<dbReference type="PROSITE" id="PS00854">
    <property type="entry name" value="PROTEASOME_BETA_1"/>
    <property type="match status" value="1"/>
</dbReference>
<evidence type="ECO:0000313" key="6">
    <source>
        <dbReference type="Proteomes" id="UP000283269"/>
    </source>
</evidence>
<gene>
    <name evidence="5" type="ORF">CVT25_000266</name>
</gene>
<dbReference type="SUPFAM" id="SSF56235">
    <property type="entry name" value="N-terminal nucleophile aminohydrolases (Ntn hydrolases)"/>
    <property type="match status" value="1"/>
</dbReference>
<evidence type="ECO:0000256" key="4">
    <source>
        <dbReference type="ARBA" id="ARBA00023242"/>
    </source>
</evidence>
<dbReference type="InterPro" id="IPR016295">
    <property type="entry name" value="Proteasome_beta4"/>
</dbReference>
<dbReference type="InParanoid" id="A0A409XM66"/>
<evidence type="ECO:0000256" key="3">
    <source>
        <dbReference type="ARBA" id="ARBA00022942"/>
    </source>
</evidence>
<dbReference type="GO" id="GO:0019774">
    <property type="term" value="C:proteasome core complex, beta-subunit complex"/>
    <property type="evidence" value="ECO:0007669"/>
    <property type="project" value="UniProtKB-ARBA"/>
</dbReference>
<keyword evidence="2" id="KW-0963">Cytoplasm</keyword>
<organism evidence="5 6">
    <name type="scientific">Psilocybe cyanescens</name>
    <dbReference type="NCBI Taxonomy" id="93625"/>
    <lineage>
        <taxon>Eukaryota</taxon>
        <taxon>Fungi</taxon>
        <taxon>Dikarya</taxon>
        <taxon>Basidiomycota</taxon>
        <taxon>Agaricomycotina</taxon>
        <taxon>Agaricomycetes</taxon>
        <taxon>Agaricomycetidae</taxon>
        <taxon>Agaricales</taxon>
        <taxon>Agaricineae</taxon>
        <taxon>Strophariaceae</taxon>
        <taxon>Psilocybe</taxon>
    </lineage>
</organism>
<evidence type="ECO:0000256" key="2">
    <source>
        <dbReference type="ARBA" id="ARBA00022490"/>
    </source>
</evidence>
<evidence type="ECO:0008006" key="7">
    <source>
        <dbReference type="Google" id="ProtNLM"/>
    </source>
</evidence>
<dbReference type="PANTHER" id="PTHR32194">
    <property type="entry name" value="METALLOPROTEASE TLDD"/>
    <property type="match status" value="1"/>
</dbReference>
<sequence>LRWRTVQRNDAIDAYGTYPIHSRPNNAPKDAFSAGVQHTQQPIVTGTSVLAIKYKDGIMMAADNLASYGSLARFKDVRRLHPVGENTVIGAGGDMSDFQYLQTILDELTISEFAAQDGHSLGPAEIHEYLAQVMYARRSKMNPLWNSILVGGFKDGKKRILGTNGTFFTRFLSYVDLLGTTYSASTLATGYGGHIAQPLLREAVEGREDTLTEEQALAIIENSMRVLFYRDARSLNKYQVATITQAGVSISESKHLETSWSFAEGIRGYGAQTQ</sequence>
<protein>
    <recommendedName>
        <fullName evidence="7">Proteasome subunit beta</fullName>
    </recommendedName>
</protein>